<name>A0A158KDN4_9BURK</name>
<protein>
    <submittedName>
        <fullName evidence="2">Uncharacterized protein</fullName>
    </submittedName>
</protein>
<comment type="caution">
    <text evidence="2">The sequence shown here is derived from an EMBL/GenBank/DDBJ whole genome shotgun (WGS) entry which is preliminary data.</text>
</comment>
<organism evidence="2 3">
    <name type="scientific">Caballeronia telluris</name>
    <dbReference type="NCBI Taxonomy" id="326475"/>
    <lineage>
        <taxon>Bacteria</taxon>
        <taxon>Pseudomonadati</taxon>
        <taxon>Pseudomonadota</taxon>
        <taxon>Betaproteobacteria</taxon>
        <taxon>Burkholderiales</taxon>
        <taxon>Burkholderiaceae</taxon>
        <taxon>Caballeronia</taxon>
    </lineage>
</organism>
<evidence type="ECO:0000256" key="1">
    <source>
        <dbReference type="SAM" id="MobiDB-lite"/>
    </source>
</evidence>
<dbReference type="RefSeq" id="WP_087633629.1">
    <property type="nucleotide sequence ID" value="NZ_FCNZ02000045.1"/>
</dbReference>
<feature type="compositionally biased region" description="Basic and acidic residues" evidence="1">
    <location>
        <begin position="83"/>
        <end position="92"/>
    </location>
</feature>
<proteinExistence type="predicted"/>
<dbReference type="Proteomes" id="UP000054717">
    <property type="component" value="Unassembled WGS sequence"/>
</dbReference>
<dbReference type="AlphaFoldDB" id="A0A158KDN4"/>
<accession>A0A158KDN4</accession>
<keyword evidence="3" id="KW-1185">Reference proteome</keyword>
<evidence type="ECO:0000313" key="3">
    <source>
        <dbReference type="Proteomes" id="UP000054717"/>
    </source>
</evidence>
<feature type="region of interest" description="Disordered" evidence="1">
    <location>
        <begin position="72"/>
        <end position="92"/>
    </location>
</feature>
<evidence type="ECO:0000313" key="2">
    <source>
        <dbReference type="EMBL" id="SAL78843.1"/>
    </source>
</evidence>
<sequence>MDDSIEIKETTKRAATAELASTLVELVEILLTDVAAEVEVVARELGQDEGRERLRRALDRLGCARGVVEAMREGQGPVEANGEDDHERPGDCAEHYRPVLERVRGALELLAEGWPQDYPDGAVEWLFI</sequence>
<gene>
    <name evidence="2" type="ORF">AWB66_05927</name>
</gene>
<reference evidence="2" key="1">
    <citation type="submission" date="2016-01" db="EMBL/GenBank/DDBJ databases">
        <authorList>
            <person name="Peeters Charlotte."/>
        </authorList>
    </citation>
    <scope>NUCLEOTIDE SEQUENCE</scope>
    <source>
        <strain evidence="2">LMG 22936</strain>
    </source>
</reference>
<dbReference type="EMBL" id="FCNZ02000045">
    <property type="protein sequence ID" value="SAL78843.1"/>
    <property type="molecule type" value="Genomic_DNA"/>
</dbReference>
<dbReference type="STRING" id="326475.AWB66_05927"/>